<organism evidence="1 2">
    <name type="scientific">Acidithiobacillus thiooxidans</name>
    <name type="common">Thiobacillus thiooxidans</name>
    <dbReference type="NCBI Taxonomy" id="930"/>
    <lineage>
        <taxon>Bacteria</taxon>
        <taxon>Pseudomonadati</taxon>
        <taxon>Pseudomonadota</taxon>
        <taxon>Acidithiobacillia</taxon>
        <taxon>Acidithiobacillales</taxon>
        <taxon>Acidithiobacillaceae</taxon>
        <taxon>Acidithiobacillus</taxon>
    </lineage>
</organism>
<protein>
    <submittedName>
        <fullName evidence="1">Uncharacterized protein</fullName>
    </submittedName>
</protein>
<dbReference type="EMBL" id="LWRY01000110">
    <property type="protein sequence ID" value="OCX72446.1"/>
    <property type="molecule type" value="Genomic_DNA"/>
</dbReference>
<evidence type="ECO:0000313" key="1">
    <source>
        <dbReference type="EMBL" id="OCX72446.1"/>
    </source>
</evidence>
<reference evidence="1" key="1">
    <citation type="journal article" date="2016" name="Int. J. Mol. Sci.">
        <title>Comparative genomics of the extreme acidophile Acidithiobacillus thiooxidans reveals intraspecific divergence and niche adaptation.</title>
        <authorList>
            <person name="Zhang X."/>
            <person name="Feng X."/>
            <person name="Tao J."/>
            <person name="Ma L."/>
            <person name="Xiao Y."/>
            <person name="Liang Y."/>
            <person name="Liu X."/>
            <person name="Yin H."/>
        </authorList>
    </citation>
    <scope>NUCLEOTIDE SEQUENCE [LARGE SCALE GENOMIC DNA]</scope>
    <source>
        <strain evidence="1">DXS-W</strain>
    </source>
</reference>
<dbReference type="RefSeq" id="WP_065973594.1">
    <property type="nucleotide sequence ID" value="NZ_LWRY01000110.1"/>
</dbReference>
<keyword evidence="2" id="KW-1185">Reference proteome</keyword>
<sequence>MEKIPSRYGCQRCNFGMNVPGNEWCPHCGFNYWDDMTEFDRAIGLRACDEMTENVVNRTMETGEGREDERFI</sequence>
<evidence type="ECO:0000313" key="2">
    <source>
        <dbReference type="Proteomes" id="UP000095008"/>
    </source>
</evidence>
<dbReference type="AlphaFoldDB" id="A0A1C2I8X7"/>
<proteinExistence type="predicted"/>
<comment type="caution">
    <text evidence="1">The sequence shown here is derived from an EMBL/GenBank/DDBJ whole genome shotgun (WGS) entry which is preliminary data.</text>
</comment>
<gene>
    <name evidence="1" type="ORF">A6M23_09785</name>
</gene>
<dbReference type="Proteomes" id="UP000095008">
    <property type="component" value="Unassembled WGS sequence"/>
</dbReference>
<name>A0A1C2I8X7_ACITH</name>
<accession>A0A1C2I8X7</accession>